<evidence type="ECO:0000313" key="2">
    <source>
        <dbReference type="EMBL" id="MCD9643500.1"/>
    </source>
</evidence>
<organism evidence="2 3">
    <name type="scientific">Datura stramonium</name>
    <name type="common">Jimsonweed</name>
    <name type="synonym">Common thornapple</name>
    <dbReference type="NCBI Taxonomy" id="4076"/>
    <lineage>
        <taxon>Eukaryota</taxon>
        <taxon>Viridiplantae</taxon>
        <taxon>Streptophyta</taxon>
        <taxon>Embryophyta</taxon>
        <taxon>Tracheophyta</taxon>
        <taxon>Spermatophyta</taxon>
        <taxon>Magnoliopsida</taxon>
        <taxon>eudicotyledons</taxon>
        <taxon>Gunneridae</taxon>
        <taxon>Pentapetalae</taxon>
        <taxon>asterids</taxon>
        <taxon>lamiids</taxon>
        <taxon>Solanales</taxon>
        <taxon>Solanaceae</taxon>
        <taxon>Solanoideae</taxon>
        <taxon>Datureae</taxon>
        <taxon>Datura</taxon>
    </lineage>
</organism>
<name>A0ABS8VC20_DATST</name>
<dbReference type="Proteomes" id="UP000823775">
    <property type="component" value="Unassembled WGS sequence"/>
</dbReference>
<keyword evidence="3" id="KW-1185">Reference proteome</keyword>
<evidence type="ECO:0000313" key="3">
    <source>
        <dbReference type="Proteomes" id="UP000823775"/>
    </source>
</evidence>
<feature type="transmembrane region" description="Helical" evidence="1">
    <location>
        <begin position="90"/>
        <end position="109"/>
    </location>
</feature>
<keyword evidence="1" id="KW-0472">Membrane</keyword>
<keyword evidence="1" id="KW-0812">Transmembrane</keyword>
<proteinExistence type="predicted"/>
<keyword evidence="1" id="KW-1133">Transmembrane helix</keyword>
<dbReference type="EMBL" id="JACEIK010003906">
    <property type="protein sequence ID" value="MCD9643500.1"/>
    <property type="molecule type" value="Genomic_DNA"/>
</dbReference>
<evidence type="ECO:0000256" key="1">
    <source>
        <dbReference type="SAM" id="Phobius"/>
    </source>
</evidence>
<sequence length="111" mass="12470">MGQIGQDFKMKYVPPPALNLRSPVGTVILPIQALVTSTFVKFCLTDDSWVSTCVSSVSCCLHFNSQAHWLKLETNRRFADYHRHFIGKSLVPLLFTPIFLLFSCIGAVIHT</sequence>
<comment type="caution">
    <text evidence="2">The sequence shown here is derived from an EMBL/GenBank/DDBJ whole genome shotgun (WGS) entry which is preliminary data.</text>
</comment>
<protein>
    <submittedName>
        <fullName evidence="2">Uncharacterized protein</fullName>
    </submittedName>
</protein>
<gene>
    <name evidence="2" type="ORF">HAX54_031065</name>
</gene>
<reference evidence="2 3" key="1">
    <citation type="journal article" date="2021" name="BMC Genomics">
        <title>Datura genome reveals duplications of psychoactive alkaloid biosynthetic genes and high mutation rate following tissue culture.</title>
        <authorList>
            <person name="Rajewski A."/>
            <person name="Carter-House D."/>
            <person name="Stajich J."/>
            <person name="Litt A."/>
        </authorList>
    </citation>
    <scope>NUCLEOTIDE SEQUENCE [LARGE SCALE GENOMIC DNA]</scope>
    <source>
        <strain evidence="2">AR-01</strain>
    </source>
</reference>
<accession>A0ABS8VC20</accession>